<dbReference type="InterPro" id="IPR028082">
    <property type="entry name" value="Peripla_BP_I"/>
</dbReference>
<dbReference type="InterPro" id="IPR010982">
    <property type="entry name" value="Lambda_DNA-bd_dom_sf"/>
</dbReference>
<dbReference type="AlphaFoldDB" id="A0A8J8MGI0"/>
<dbReference type="Proteomes" id="UP000683246">
    <property type="component" value="Chromosome"/>
</dbReference>
<dbReference type="SUPFAM" id="SSF53822">
    <property type="entry name" value="Periplasmic binding protein-like I"/>
    <property type="match status" value="1"/>
</dbReference>
<name>A0A8J8MGI0_9FIRM</name>
<dbReference type="SUPFAM" id="SSF47413">
    <property type="entry name" value="lambda repressor-like DNA-binding domains"/>
    <property type="match status" value="1"/>
</dbReference>
<evidence type="ECO:0000259" key="4">
    <source>
        <dbReference type="PROSITE" id="PS50932"/>
    </source>
</evidence>
<feature type="domain" description="HTH lacI-type" evidence="4">
    <location>
        <begin position="4"/>
        <end position="60"/>
    </location>
</feature>
<dbReference type="PANTHER" id="PTHR30146:SF24">
    <property type="entry name" value="XYLOSE OPERON REGULATORY PROTEIN"/>
    <property type="match status" value="1"/>
</dbReference>
<sequence>MNKVTLKDIANEVGVSITTVSNVLNNKNITSYSEKRKQQILKIAEALNYEPNLAAKALATQQPNMMAVLLPHYTYGSLQECPFYFYLISGIKNGAHARGLDIIIRFIKANETVEALVAWARGRCLHGIVSVGEISKCLILGLNKLNMPIALVDNYTAFKLKNIHYINTMDEYGGLIAARHLLEQGYKHLCILTSSITEETVDYYRYRGFKKGVQQAGYEESLIVVSTTNYQEGFDISYEVKSMGIDGAFCTSDSLALGLIDGLRSLGVQVPTDLGVIGFDNMSRSRENWLPLTTINQNVIKKGELAVDTLYNHESWGSQAKVSVNLIKRATT</sequence>
<proteinExistence type="predicted"/>
<dbReference type="KEGG" id="vpy:HZI73_02225"/>
<reference evidence="5" key="1">
    <citation type="submission" date="2020-07" db="EMBL/GenBank/DDBJ databases">
        <title>Vallitalea pronyensis genome.</title>
        <authorList>
            <person name="Postec A."/>
        </authorList>
    </citation>
    <scope>NUCLEOTIDE SEQUENCE</scope>
    <source>
        <strain evidence="5">FatNI3</strain>
    </source>
</reference>
<accession>A0A8J8MGI0</accession>
<evidence type="ECO:0000313" key="5">
    <source>
        <dbReference type="EMBL" id="QUI21174.1"/>
    </source>
</evidence>
<dbReference type="CDD" id="cd01392">
    <property type="entry name" value="HTH_LacI"/>
    <property type="match status" value="1"/>
</dbReference>
<evidence type="ECO:0000313" key="6">
    <source>
        <dbReference type="Proteomes" id="UP000683246"/>
    </source>
</evidence>
<dbReference type="PANTHER" id="PTHR30146">
    <property type="entry name" value="LACI-RELATED TRANSCRIPTIONAL REPRESSOR"/>
    <property type="match status" value="1"/>
</dbReference>
<dbReference type="PROSITE" id="PS50932">
    <property type="entry name" value="HTH_LACI_2"/>
    <property type="match status" value="1"/>
</dbReference>
<dbReference type="GO" id="GO:0000976">
    <property type="term" value="F:transcription cis-regulatory region binding"/>
    <property type="evidence" value="ECO:0007669"/>
    <property type="project" value="TreeGrafter"/>
</dbReference>
<dbReference type="PROSITE" id="PS00356">
    <property type="entry name" value="HTH_LACI_1"/>
    <property type="match status" value="1"/>
</dbReference>
<evidence type="ECO:0000256" key="3">
    <source>
        <dbReference type="ARBA" id="ARBA00023163"/>
    </source>
</evidence>
<dbReference type="InterPro" id="IPR000843">
    <property type="entry name" value="HTH_LacI"/>
</dbReference>
<dbReference type="Pfam" id="PF00356">
    <property type="entry name" value="LacI"/>
    <property type="match status" value="1"/>
</dbReference>
<keyword evidence="6" id="KW-1185">Reference proteome</keyword>
<dbReference type="RefSeq" id="WP_212696635.1">
    <property type="nucleotide sequence ID" value="NZ_CP058649.1"/>
</dbReference>
<keyword evidence="2 5" id="KW-0238">DNA-binding</keyword>
<dbReference type="EMBL" id="CP058649">
    <property type="protein sequence ID" value="QUI21174.1"/>
    <property type="molecule type" value="Genomic_DNA"/>
</dbReference>
<dbReference type="Gene3D" id="1.10.260.40">
    <property type="entry name" value="lambda repressor-like DNA-binding domains"/>
    <property type="match status" value="1"/>
</dbReference>
<keyword evidence="1" id="KW-0805">Transcription regulation</keyword>
<dbReference type="GO" id="GO:0003700">
    <property type="term" value="F:DNA-binding transcription factor activity"/>
    <property type="evidence" value="ECO:0007669"/>
    <property type="project" value="TreeGrafter"/>
</dbReference>
<keyword evidence="3" id="KW-0804">Transcription</keyword>
<organism evidence="5 6">
    <name type="scientific">Vallitalea pronyensis</name>
    <dbReference type="NCBI Taxonomy" id="1348613"/>
    <lineage>
        <taxon>Bacteria</taxon>
        <taxon>Bacillati</taxon>
        <taxon>Bacillota</taxon>
        <taxon>Clostridia</taxon>
        <taxon>Lachnospirales</taxon>
        <taxon>Vallitaleaceae</taxon>
        <taxon>Vallitalea</taxon>
    </lineage>
</organism>
<evidence type="ECO:0000256" key="1">
    <source>
        <dbReference type="ARBA" id="ARBA00023015"/>
    </source>
</evidence>
<gene>
    <name evidence="5" type="ORF">HZI73_02225</name>
</gene>
<evidence type="ECO:0000256" key="2">
    <source>
        <dbReference type="ARBA" id="ARBA00023125"/>
    </source>
</evidence>
<dbReference type="Pfam" id="PF13377">
    <property type="entry name" value="Peripla_BP_3"/>
    <property type="match status" value="1"/>
</dbReference>
<dbReference type="SMART" id="SM00354">
    <property type="entry name" value="HTH_LACI"/>
    <property type="match status" value="1"/>
</dbReference>
<dbReference type="Gene3D" id="3.40.50.2300">
    <property type="match status" value="2"/>
</dbReference>
<dbReference type="InterPro" id="IPR046335">
    <property type="entry name" value="LacI/GalR-like_sensor"/>
</dbReference>
<protein>
    <submittedName>
        <fullName evidence="5">LacI family DNA-binding transcriptional regulator</fullName>
    </submittedName>
</protein>
<dbReference type="CDD" id="cd06267">
    <property type="entry name" value="PBP1_LacI_sugar_binding-like"/>
    <property type="match status" value="1"/>
</dbReference>